<evidence type="ECO:0000259" key="12">
    <source>
        <dbReference type="Pfam" id="PF22366"/>
    </source>
</evidence>
<evidence type="ECO:0000256" key="9">
    <source>
        <dbReference type="SAM" id="MobiDB-lite"/>
    </source>
</evidence>
<keyword evidence="6 13" id="KW-0560">Oxidoreductase</keyword>
<dbReference type="PRINTS" id="PR00368">
    <property type="entry name" value="FADPNR"/>
</dbReference>
<keyword evidence="4" id="KW-0274">FAD</keyword>
<keyword evidence="3" id="KW-0285">Flavoprotein</keyword>
<comment type="catalytic activity">
    <reaction evidence="8">
        <text>a quinone + NADH + H(+) = a quinol + NAD(+)</text>
        <dbReference type="Rhea" id="RHEA:46160"/>
        <dbReference type="ChEBI" id="CHEBI:15378"/>
        <dbReference type="ChEBI" id="CHEBI:24646"/>
        <dbReference type="ChEBI" id="CHEBI:57540"/>
        <dbReference type="ChEBI" id="CHEBI:57945"/>
        <dbReference type="ChEBI" id="CHEBI:132124"/>
        <dbReference type="EC" id="1.6.5.9"/>
    </reaction>
</comment>
<gene>
    <name evidence="13" type="ORF">AVDCRST_MAG89-4747</name>
</gene>
<dbReference type="PRINTS" id="PR00411">
    <property type="entry name" value="PNDRDTASEI"/>
</dbReference>
<keyword evidence="10" id="KW-1133">Transmembrane helix</keyword>
<keyword evidence="5" id="KW-0809">Transit peptide</keyword>
<dbReference type="PANTHER" id="PTHR43706:SF47">
    <property type="entry name" value="EXTERNAL NADH-UBIQUINONE OXIDOREDUCTASE 1, MITOCHONDRIAL-RELATED"/>
    <property type="match status" value="1"/>
</dbReference>
<evidence type="ECO:0000256" key="4">
    <source>
        <dbReference type="ARBA" id="ARBA00022827"/>
    </source>
</evidence>
<evidence type="ECO:0000313" key="13">
    <source>
        <dbReference type="EMBL" id="CAA9372937.1"/>
    </source>
</evidence>
<evidence type="ECO:0000259" key="11">
    <source>
        <dbReference type="Pfam" id="PF07992"/>
    </source>
</evidence>
<dbReference type="AlphaFoldDB" id="A0A6J4MZ45"/>
<dbReference type="GO" id="GO:0050136">
    <property type="term" value="F:NADH dehydrogenase (quinone) (non-electrogenic) activity"/>
    <property type="evidence" value="ECO:0007669"/>
    <property type="project" value="UniProtKB-EC"/>
</dbReference>
<dbReference type="PANTHER" id="PTHR43706">
    <property type="entry name" value="NADH DEHYDROGENASE"/>
    <property type="match status" value="1"/>
</dbReference>
<proteinExistence type="inferred from homology"/>
<dbReference type="InterPro" id="IPR045024">
    <property type="entry name" value="NDH-2"/>
</dbReference>
<keyword evidence="10" id="KW-0472">Membrane</keyword>
<evidence type="ECO:0000256" key="2">
    <source>
        <dbReference type="ARBA" id="ARBA00012637"/>
    </source>
</evidence>
<dbReference type="EC" id="1.6.5.9" evidence="2"/>
<feature type="region of interest" description="Disordered" evidence="9">
    <location>
        <begin position="426"/>
        <end position="484"/>
    </location>
</feature>
<accession>A0A6J4MZ45</accession>
<dbReference type="SUPFAM" id="SSF51905">
    <property type="entry name" value="FAD/NAD(P)-binding domain"/>
    <property type="match status" value="1"/>
</dbReference>
<keyword evidence="10" id="KW-0812">Transmembrane</keyword>
<dbReference type="EMBL" id="CADCTV010001001">
    <property type="protein sequence ID" value="CAA9372937.1"/>
    <property type="molecule type" value="Genomic_DNA"/>
</dbReference>
<evidence type="ECO:0000256" key="8">
    <source>
        <dbReference type="ARBA" id="ARBA00047599"/>
    </source>
</evidence>
<organism evidence="13">
    <name type="scientific">uncultured Gemmatimonadota bacterium</name>
    <dbReference type="NCBI Taxonomy" id="203437"/>
    <lineage>
        <taxon>Bacteria</taxon>
        <taxon>Pseudomonadati</taxon>
        <taxon>Gemmatimonadota</taxon>
        <taxon>environmental samples</taxon>
    </lineage>
</organism>
<evidence type="ECO:0000256" key="1">
    <source>
        <dbReference type="ARBA" id="ARBA00005272"/>
    </source>
</evidence>
<feature type="transmembrane region" description="Helical" evidence="10">
    <location>
        <begin position="375"/>
        <end position="392"/>
    </location>
</feature>
<sequence>MNSTRVFRVPHVVIVGGGFGGLSAARALRNVPVSATLVDRRNHHLFQPLLYQVATATLSPADIAAPIRLILRRSRATEVLMAEVTGFSLDGRQVCLADGRTLDYDYLVVATGATHAYFGHPEWEPLAPGLKTVEDATEIRRRFLLAFEAAEAATDPQERRDLLTFVVIGAGPTGVEMAGAMAETARRSLVRDFRNIDTSTARVILLEGGPRVLAAYEEGLSDYARRSLQDIGVEVRTGSIVTRIEPDAVYVGDECIRTRNVVWAAGVTASPLGKMLGVPTDPVGRVMVQRDLSVPGHPEVFVIGDLAHLKDKRGNLLPGVGPVALQQGRHVARDIGATLRGEERRPFRYVDKGSMATIGRRKAVLQAHQVQVEGWFAWLAWLFVHIFFLIGFRNRLLVMVQWAWSYLTWQRGARLITGEVGSELAPPGKPLGTVDRAQRPLSEGRPAARDAAVAEAQGQVAPADAEGTGWMGGDRAQGSSPPAG</sequence>
<evidence type="ECO:0000256" key="7">
    <source>
        <dbReference type="ARBA" id="ARBA00023027"/>
    </source>
</evidence>
<dbReference type="InterPro" id="IPR023753">
    <property type="entry name" value="FAD/NAD-binding_dom"/>
</dbReference>
<evidence type="ECO:0000256" key="6">
    <source>
        <dbReference type="ARBA" id="ARBA00023002"/>
    </source>
</evidence>
<protein>
    <recommendedName>
        <fullName evidence="2">NADH:ubiquinone reductase (non-electrogenic)</fullName>
        <ecNumber evidence="2">1.6.5.9</ecNumber>
    </recommendedName>
</protein>
<dbReference type="Pfam" id="PF22366">
    <property type="entry name" value="NDH2_C"/>
    <property type="match status" value="1"/>
</dbReference>
<dbReference type="InterPro" id="IPR036188">
    <property type="entry name" value="FAD/NAD-bd_sf"/>
</dbReference>
<dbReference type="Gene3D" id="3.50.50.100">
    <property type="match status" value="1"/>
</dbReference>
<feature type="domain" description="External alternative NADH-ubiquinone oxidoreductase-like C-terminal" evidence="12">
    <location>
        <begin position="352"/>
        <end position="407"/>
    </location>
</feature>
<evidence type="ECO:0000256" key="10">
    <source>
        <dbReference type="SAM" id="Phobius"/>
    </source>
</evidence>
<reference evidence="13" key="1">
    <citation type="submission" date="2020-02" db="EMBL/GenBank/DDBJ databases">
        <authorList>
            <person name="Meier V. D."/>
        </authorList>
    </citation>
    <scope>NUCLEOTIDE SEQUENCE</scope>
    <source>
        <strain evidence="13">AVDCRST_MAG89</strain>
    </source>
</reference>
<feature type="domain" description="FAD/NAD(P)-binding" evidence="11">
    <location>
        <begin position="11"/>
        <end position="327"/>
    </location>
</feature>
<dbReference type="Pfam" id="PF07992">
    <property type="entry name" value="Pyr_redox_2"/>
    <property type="match status" value="1"/>
</dbReference>
<comment type="similarity">
    <text evidence="1">Belongs to the NADH dehydrogenase family.</text>
</comment>
<name>A0A6J4MZ45_9BACT</name>
<evidence type="ECO:0000256" key="3">
    <source>
        <dbReference type="ARBA" id="ARBA00022630"/>
    </source>
</evidence>
<keyword evidence="7" id="KW-0520">NAD</keyword>
<evidence type="ECO:0000256" key="5">
    <source>
        <dbReference type="ARBA" id="ARBA00022946"/>
    </source>
</evidence>
<dbReference type="InterPro" id="IPR054585">
    <property type="entry name" value="NDH2-like_C"/>
</dbReference>